<evidence type="ECO:0000259" key="10">
    <source>
        <dbReference type="Pfam" id="PF07885"/>
    </source>
</evidence>
<evidence type="ECO:0000256" key="9">
    <source>
        <dbReference type="SAM" id="Phobius"/>
    </source>
</evidence>
<dbReference type="PANTHER" id="PTHR11003:SF291">
    <property type="entry name" value="IP11374P"/>
    <property type="match status" value="1"/>
</dbReference>
<feature type="transmembrane region" description="Helical" evidence="9">
    <location>
        <begin position="169"/>
        <end position="187"/>
    </location>
</feature>
<feature type="transmembrane region" description="Helical" evidence="9">
    <location>
        <begin position="223"/>
        <end position="243"/>
    </location>
</feature>
<feature type="transmembrane region" description="Helical" evidence="9">
    <location>
        <begin position="54"/>
        <end position="73"/>
    </location>
</feature>
<dbReference type="SUPFAM" id="SSF81324">
    <property type="entry name" value="Voltage-gated potassium channels"/>
    <property type="match status" value="2"/>
</dbReference>
<dbReference type="Gene3D" id="1.10.287.70">
    <property type="match status" value="2"/>
</dbReference>
<feature type="domain" description="Potassium channel" evidence="10">
    <location>
        <begin position="63"/>
        <end position="133"/>
    </location>
</feature>
<dbReference type="PRINTS" id="PR01333">
    <property type="entry name" value="2POREKCHANEL"/>
</dbReference>
<dbReference type="PANTHER" id="PTHR11003">
    <property type="entry name" value="POTASSIUM CHANNEL, SUBFAMILY K"/>
    <property type="match status" value="1"/>
</dbReference>
<keyword evidence="6" id="KW-0406">Ion transport</keyword>
<keyword evidence="8" id="KW-0407">Ion channel</keyword>
<evidence type="ECO:0000256" key="6">
    <source>
        <dbReference type="ARBA" id="ARBA00023065"/>
    </source>
</evidence>
<feature type="transmembrane region" description="Helical" evidence="9">
    <location>
        <begin position="109"/>
        <end position="130"/>
    </location>
</feature>
<name>A0A7S1XFF2_9RHOD</name>
<dbReference type="GO" id="GO:0015271">
    <property type="term" value="F:outward rectifier potassium channel activity"/>
    <property type="evidence" value="ECO:0007669"/>
    <property type="project" value="TreeGrafter"/>
</dbReference>
<accession>A0A7S1XFF2</accession>
<dbReference type="EMBL" id="HBGH01014448">
    <property type="protein sequence ID" value="CAD9235910.1"/>
    <property type="molecule type" value="Transcribed_RNA"/>
</dbReference>
<dbReference type="Pfam" id="PF07885">
    <property type="entry name" value="Ion_trans_2"/>
    <property type="match status" value="2"/>
</dbReference>
<keyword evidence="7 9" id="KW-0472">Membrane</keyword>
<comment type="subcellular location">
    <subcellularLocation>
        <location evidence="1">Membrane</location>
        <topology evidence="1">Multi-pass membrane protein</topology>
    </subcellularLocation>
</comment>
<dbReference type="SUPFAM" id="SSF47473">
    <property type="entry name" value="EF-hand"/>
    <property type="match status" value="1"/>
</dbReference>
<dbReference type="InterPro" id="IPR018247">
    <property type="entry name" value="EF_Hand_1_Ca_BS"/>
</dbReference>
<dbReference type="GO" id="GO:0030322">
    <property type="term" value="P:stabilization of membrane potential"/>
    <property type="evidence" value="ECO:0007669"/>
    <property type="project" value="TreeGrafter"/>
</dbReference>
<dbReference type="Gene3D" id="1.10.238.10">
    <property type="entry name" value="EF-hand"/>
    <property type="match status" value="1"/>
</dbReference>
<evidence type="ECO:0000256" key="7">
    <source>
        <dbReference type="ARBA" id="ARBA00023136"/>
    </source>
</evidence>
<keyword evidence="5 9" id="KW-1133">Transmembrane helix</keyword>
<evidence type="ECO:0000256" key="1">
    <source>
        <dbReference type="ARBA" id="ARBA00004141"/>
    </source>
</evidence>
<dbReference type="InterPro" id="IPR003280">
    <property type="entry name" value="2pore_dom_K_chnl"/>
</dbReference>
<proteinExistence type="predicted"/>
<dbReference type="PROSITE" id="PS00018">
    <property type="entry name" value="EF_HAND_1"/>
    <property type="match status" value="1"/>
</dbReference>
<keyword evidence="4" id="KW-0106">Calcium</keyword>
<dbReference type="GO" id="GO:0005509">
    <property type="term" value="F:calcium ion binding"/>
    <property type="evidence" value="ECO:0007669"/>
    <property type="project" value="InterPro"/>
</dbReference>
<feature type="domain" description="Potassium channel" evidence="10">
    <location>
        <begin position="182"/>
        <end position="244"/>
    </location>
</feature>
<gene>
    <name evidence="11" type="ORF">CCAE0312_LOCUS8002</name>
</gene>
<dbReference type="GO" id="GO:0005737">
    <property type="term" value="C:cytoplasm"/>
    <property type="evidence" value="ECO:0007669"/>
    <property type="project" value="UniProtKB-ARBA"/>
</dbReference>
<evidence type="ECO:0000313" key="11">
    <source>
        <dbReference type="EMBL" id="CAD9235910.1"/>
    </source>
</evidence>
<evidence type="ECO:0000256" key="8">
    <source>
        <dbReference type="ARBA" id="ARBA00023303"/>
    </source>
</evidence>
<evidence type="ECO:0000256" key="4">
    <source>
        <dbReference type="ARBA" id="ARBA00022837"/>
    </source>
</evidence>
<dbReference type="InterPro" id="IPR011992">
    <property type="entry name" value="EF-hand-dom_pair"/>
</dbReference>
<dbReference type="AlphaFoldDB" id="A0A7S1XFF2"/>
<evidence type="ECO:0000256" key="3">
    <source>
        <dbReference type="ARBA" id="ARBA00022692"/>
    </source>
</evidence>
<dbReference type="CDD" id="cd00051">
    <property type="entry name" value="EFh"/>
    <property type="match status" value="1"/>
</dbReference>
<dbReference type="InterPro" id="IPR013099">
    <property type="entry name" value="K_chnl_dom"/>
</dbReference>
<keyword evidence="3 9" id="KW-0812">Transmembrane</keyword>
<dbReference type="GO" id="GO:0005886">
    <property type="term" value="C:plasma membrane"/>
    <property type="evidence" value="ECO:0007669"/>
    <property type="project" value="TreeGrafter"/>
</dbReference>
<dbReference type="GO" id="GO:0022841">
    <property type="term" value="F:potassium ion leak channel activity"/>
    <property type="evidence" value="ECO:0007669"/>
    <property type="project" value="TreeGrafter"/>
</dbReference>
<protein>
    <recommendedName>
        <fullName evidence="10">Potassium channel domain-containing protein</fullName>
    </recommendedName>
</protein>
<keyword evidence="2" id="KW-0813">Transport</keyword>
<dbReference type="InterPro" id="IPR002048">
    <property type="entry name" value="EF_hand_dom"/>
</dbReference>
<reference evidence="11" key="1">
    <citation type="submission" date="2021-01" db="EMBL/GenBank/DDBJ databases">
        <authorList>
            <person name="Corre E."/>
            <person name="Pelletier E."/>
            <person name="Niang G."/>
            <person name="Scheremetjew M."/>
            <person name="Finn R."/>
            <person name="Kale V."/>
            <person name="Holt S."/>
            <person name="Cochrane G."/>
            <person name="Meng A."/>
            <person name="Brown T."/>
            <person name="Cohen L."/>
        </authorList>
    </citation>
    <scope>NUCLEOTIDE SEQUENCE</scope>
    <source>
        <strain evidence="11">SAG 36.94</strain>
    </source>
</reference>
<organism evidence="11">
    <name type="scientific">Compsopogon caeruleus</name>
    <dbReference type="NCBI Taxonomy" id="31354"/>
    <lineage>
        <taxon>Eukaryota</taxon>
        <taxon>Rhodophyta</taxon>
        <taxon>Compsopogonophyceae</taxon>
        <taxon>Compsopogonales</taxon>
        <taxon>Compsopogonaceae</taxon>
        <taxon>Compsopogon</taxon>
    </lineage>
</organism>
<evidence type="ECO:0000256" key="5">
    <source>
        <dbReference type="ARBA" id="ARBA00022989"/>
    </source>
</evidence>
<sequence length="330" mass="36353">MEEGEKVLRRRKGSVYGSVGGLECQASGSGCGLNDADEVERRRLTSERWEERRAVIRALAGVTIFLMAGAAFYHVWEGWSWVSSAYFCVVVATTVGYGDLTPSTPVSKLFTVVYVVVAVMIILAALASLFEQVMDSQERLLVNRLLNPEGCVDDLAGCQSMTASEKMEVLTSFGTFFIIGLVGSCILGHLEHLSWLDSIYFTVVTASTVGFGDMEPNSESTRLFASIWILISTISLAHAIGTLSSVRAAVRQRVLAYQTIHTSLSRGDYRALDRDQDGQISQIEYLTGMLVKLGNVDQILIDEILERFHDQDRDRDGEIDMDEAGLALQD</sequence>
<evidence type="ECO:0000256" key="2">
    <source>
        <dbReference type="ARBA" id="ARBA00022448"/>
    </source>
</evidence>